<dbReference type="Proteomes" id="UP000219573">
    <property type="component" value="Unassembled WGS sequence"/>
</dbReference>
<dbReference type="EMBL" id="OBDZ01000005">
    <property type="protein sequence ID" value="SNY19276.1"/>
    <property type="molecule type" value="Genomic_DNA"/>
</dbReference>
<protein>
    <recommendedName>
        <fullName evidence="3">AP2 domain-containing protein</fullName>
    </recommendedName>
</protein>
<sequence>MPRKIKVNKGDRYGRWTIIKEVEKLVGSRRFLCKCDCGTVKEVSLTHMRNGRSKSCGCYKKKKVTKHGEGHSRLYQIWCDIKQRCLNESCDSYKNYGDRGITFCKEWSEFKNFRKWALSNGYKNNLTIERIDVNSNYSPSNCKWITKSEQSMNRRNSIEITYKNKTKPLKEWVAILPDELNLNYNTIFSRLDRGWSIEKAFETPLKGCSQ</sequence>
<dbReference type="AlphaFoldDB" id="A0A285G9S0"/>
<evidence type="ECO:0008006" key="3">
    <source>
        <dbReference type="Google" id="ProtNLM"/>
    </source>
</evidence>
<evidence type="ECO:0000313" key="1">
    <source>
        <dbReference type="EMBL" id="SNY19276.1"/>
    </source>
</evidence>
<dbReference type="RefSeq" id="WP_097016925.1">
    <property type="nucleotide sequence ID" value="NZ_OBDZ01000005.1"/>
</dbReference>
<name>A0A285G9S0_9FIRM</name>
<organism evidence="1 2">
    <name type="scientific">Orenia metallireducens</name>
    <dbReference type="NCBI Taxonomy" id="1413210"/>
    <lineage>
        <taxon>Bacteria</taxon>
        <taxon>Bacillati</taxon>
        <taxon>Bacillota</taxon>
        <taxon>Clostridia</taxon>
        <taxon>Halanaerobiales</taxon>
        <taxon>Halobacteroidaceae</taxon>
        <taxon>Orenia</taxon>
    </lineage>
</organism>
<accession>A0A285G9S0</accession>
<proteinExistence type="predicted"/>
<evidence type="ECO:0000313" key="2">
    <source>
        <dbReference type="Proteomes" id="UP000219573"/>
    </source>
</evidence>
<reference evidence="2" key="1">
    <citation type="submission" date="2017-09" db="EMBL/GenBank/DDBJ databases">
        <authorList>
            <person name="Varghese N."/>
            <person name="Submissions S."/>
        </authorList>
    </citation>
    <scope>NUCLEOTIDE SEQUENCE [LARGE SCALE GENOMIC DNA]</scope>
    <source>
        <strain evidence="2">MSL47</strain>
    </source>
</reference>
<gene>
    <name evidence="1" type="ORF">SAMN06265827_10592</name>
</gene>
<keyword evidence="2" id="KW-1185">Reference proteome</keyword>